<evidence type="ECO:0000259" key="8">
    <source>
        <dbReference type="Pfam" id="PF06762"/>
    </source>
</evidence>
<evidence type="ECO:0000256" key="5">
    <source>
        <dbReference type="ARBA" id="ARBA00022989"/>
    </source>
</evidence>
<keyword evidence="5 7" id="KW-1133">Transmembrane helix</keyword>
<dbReference type="Pfam" id="PF06762">
    <property type="entry name" value="LMF1"/>
    <property type="match status" value="1"/>
</dbReference>
<keyword evidence="3 7" id="KW-0812">Transmembrane</keyword>
<comment type="subcellular location">
    <subcellularLocation>
        <location evidence="1">Endoplasmic reticulum membrane</location>
        <topology evidence="1">Multi-pass membrane protein</topology>
    </subcellularLocation>
</comment>
<evidence type="ECO:0000259" key="9">
    <source>
        <dbReference type="Pfam" id="PF25179"/>
    </source>
</evidence>
<dbReference type="EMBL" id="CP158374">
    <property type="protein sequence ID" value="XBX81528.1"/>
    <property type="molecule type" value="Genomic_DNA"/>
</dbReference>
<feature type="domain" description="Lipase maturation factor 1/2 N-terminal" evidence="8">
    <location>
        <begin position="128"/>
        <end position="284"/>
    </location>
</feature>
<feature type="transmembrane region" description="Helical" evidence="7">
    <location>
        <begin position="104"/>
        <end position="123"/>
    </location>
</feature>
<protein>
    <submittedName>
        <fullName evidence="10">Lipase maturation factor family protein</fullName>
    </submittedName>
</protein>
<gene>
    <name evidence="10" type="ORF">ABIQ69_13040</name>
</gene>
<dbReference type="InterPro" id="IPR057434">
    <property type="entry name" value="LMF1/2_N"/>
</dbReference>
<feature type="domain" description="Lipase maturation factor 1/2 C-terminal" evidence="9">
    <location>
        <begin position="344"/>
        <end position="483"/>
    </location>
</feature>
<dbReference type="InterPro" id="IPR057433">
    <property type="entry name" value="LMF1/2_C"/>
</dbReference>
<dbReference type="PANTHER" id="PTHR14463">
    <property type="entry name" value="LIPASE MATURATION FACTOR"/>
    <property type="match status" value="1"/>
</dbReference>
<comment type="similarity">
    <text evidence="2">Belongs to the lipase maturation factor family.</text>
</comment>
<dbReference type="AlphaFoldDB" id="A0AAU7W527"/>
<evidence type="ECO:0000256" key="3">
    <source>
        <dbReference type="ARBA" id="ARBA00022692"/>
    </source>
</evidence>
<dbReference type="Pfam" id="PF25179">
    <property type="entry name" value="LMF1_C"/>
    <property type="match status" value="1"/>
</dbReference>
<feature type="transmembrane region" description="Helical" evidence="7">
    <location>
        <begin position="79"/>
        <end position="98"/>
    </location>
</feature>
<evidence type="ECO:0000256" key="1">
    <source>
        <dbReference type="ARBA" id="ARBA00004477"/>
    </source>
</evidence>
<evidence type="ECO:0000313" key="10">
    <source>
        <dbReference type="EMBL" id="XBX81528.1"/>
    </source>
</evidence>
<accession>A0AAU7W527</accession>
<sequence>MELDWFAWLDARDYEVAREILQRGVAALAVVAFVSTLNQFRPLLGEHGLLPVPMLLRATGGRLRGPSLFRWWRYTDRRLALVCWAGIALGLAVVAGVPQLGPPIVPLAVFLVLWLLYLSIVVVGQTFYGFGWEMLLCEALFTVAFLGSHDQPPPLTVLIAIWWLVFRLDFGAGMIKIRGGREWRDLTALMYHHETQPMPGPLSRQAHLLPPWFHRVEVVGNHVAQLAVPFLLFVPAIGGVPVGSIAAGVIILTQLWLIVTGNFAWLNWITVVLAAGAITDTAWHGVLPAVPLDLGAEAASLPVWWAVVVLGASLLFAWLAVAPVRNLLSKRQLMNASFNRFLLGNAYGAFGTVTKRRIEIVVEGTLAEDPDDPDAVWREYGFKGKPGDVRRIPGQFAPYHLRLDWLMWFLPLGRMWEPWFEAFLARLLEADAPTLRLLAHDPFGGRRPVWVRALAYRYRFSTRAEFRTTRARWVRELDGVVVPPAGLPE</sequence>
<keyword evidence="6 7" id="KW-0472">Membrane</keyword>
<organism evidence="10">
    <name type="scientific">Agromyces sp. G08B096</name>
    <dbReference type="NCBI Taxonomy" id="3156399"/>
    <lineage>
        <taxon>Bacteria</taxon>
        <taxon>Bacillati</taxon>
        <taxon>Actinomycetota</taxon>
        <taxon>Actinomycetes</taxon>
        <taxon>Micrococcales</taxon>
        <taxon>Microbacteriaceae</taxon>
        <taxon>Agromyces</taxon>
    </lineage>
</organism>
<proteinExistence type="inferred from homology"/>
<evidence type="ECO:0000256" key="2">
    <source>
        <dbReference type="ARBA" id="ARBA00005512"/>
    </source>
</evidence>
<feature type="transmembrane region" description="Helical" evidence="7">
    <location>
        <begin position="155"/>
        <end position="175"/>
    </location>
</feature>
<evidence type="ECO:0000256" key="7">
    <source>
        <dbReference type="SAM" id="Phobius"/>
    </source>
</evidence>
<evidence type="ECO:0000256" key="6">
    <source>
        <dbReference type="ARBA" id="ARBA00023136"/>
    </source>
</evidence>
<dbReference type="InterPro" id="IPR009613">
    <property type="entry name" value="LMF"/>
</dbReference>
<feature type="transmembrane region" description="Helical" evidence="7">
    <location>
        <begin position="303"/>
        <end position="324"/>
    </location>
</feature>
<dbReference type="PANTHER" id="PTHR14463:SF10">
    <property type="entry name" value="LIPASE MATURATION FACTOR 1"/>
    <property type="match status" value="1"/>
</dbReference>
<reference evidence="10" key="1">
    <citation type="submission" date="2024-05" db="EMBL/GenBank/DDBJ databases">
        <authorList>
            <person name="Yu L."/>
        </authorList>
    </citation>
    <scope>NUCLEOTIDE SEQUENCE</scope>
    <source>
        <strain evidence="10">G08B096</strain>
    </source>
</reference>
<feature type="transmembrane region" description="Helical" evidence="7">
    <location>
        <begin position="265"/>
        <end position="283"/>
    </location>
</feature>
<keyword evidence="4" id="KW-0256">Endoplasmic reticulum</keyword>
<name>A0AAU7W527_9MICO</name>
<feature type="transmembrane region" description="Helical" evidence="7">
    <location>
        <begin position="20"/>
        <end position="37"/>
    </location>
</feature>
<feature type="transmembrane region" description="Helical" evidence="7">
    <location>
        <begin position="240"/>
        <end position="258"/>
    </location>
</feature>
<evidence type="ECO:0000256" key="4">
    <source>
        <dbReference type="ARBA" id="ARBA00022824"/>
    </source>
</evidence>
<dbReference type="GO" id="GO:0051604">
    <property type="term" value="P:protein maturation"/>
    <property type="evidence" value="ECO:0007669"/>
    <property type="project" value="InterPro"/>
</dbReference>
<dbReference type="RefSeq" id="WP_350347550.1">
    <property type="nucleotide sequence ID" value="NZ_CP158374.1"/>
</dbReference>